<gene>
    <name evidence="2" type="ORF">HUJ06_013190</name>
</gene>
<feature type="transmembrane region" description="Helical" evidence="1">
    <location>
        <begin position="26"/>
        <end position="51"/>
    </location>
</feature>
<evidence type="ECO:0008006" key="4">
    <source>
        <dbReference type="Google" id="ProtNLM"/>
    </source>
</evidence>
<dbReference type="EMBL" id="DUZY01000005">
    <property type="protein sequence ID" value="DAD38868.1"/>
    <property type="molecule type" value="Genomic_DNA"/>
</dbReference>
<accession>A0A822ZBE8</accession>
<comment type="caution">
    <text evidence="2">The sequence shown here is derived from an EMBL/GenBank/DDBJ whole genome shotgun (WGS) entry which is preliminary data.</text>
</comment>
<sequence length="168" mass="19767">MNLTVNPRTHRLTAAKLKNKFGNKNAAFMFVVFANIDFAPFVFFLIQSASFLSLRHFETLCFCPRFSSPRFFWASSFLPLCLQLGFFCILFSFLFPERLNMKDSLHATRWEFLEQLQFLHHVLKFLLCFPSLLQLLHPQIQHHIPLPQLFLWSSPYSLSLFQPLPDHA</sequence>
<reference evidence="2 3" key="1">
    <citation type="journal article" date="2020" name="Mol. Biol. Evol.">
        <title>Distinct Expression and Methylation Patterns for Genes with Different Fates following a Single Whole-Genome Duplication in Flowering Plants.</title>
        <authorList>
            <person name="Shi T."/>
            <person name="Rahmani R.S."/>
            <person name="Gugger P.F."/>
            <person name="Wang M."/>
            <person name="Li H."/>
            <person name="Zhang Y."/>
            <person name="Li Z."/>
            <person name="Wang Q."/>
            <person name="Van de Peer Y."/>
            <person name="Marchal K."/>
            <person name="Chen J."/>
        </authorList>
    </citation>
    <scope>NUCLEOTIDE SEQUENCE [LARGE SCALE GENOMIC DNA]</scope>
    <source>
        <tissue evidence="2">Leaf</tissue>
    </source>
</reference>
<keyword evidence="3" id="KW-1185">Reference proteome</keyword>
<name>A0A822ZBE8_NELNU</name>
<protein>
    <recommendedName>
        <fullName evidence="4">Transmembrane protein</fullName>
    </recommendedName>
</protein>
<keyword evidence="1" id="KW-1133">Transmembrane helix</keyword>
<evidence type="ECO:0000313" key="3">
    <source>
        <dbReference type="Proteomes" id="UP000607653"/>
    </source>
</evidence>
<feature type="transmembrane region" description="Helical" evidence="1">
    <location>
        <begin position="71"/>
        <end position="95"/>
    </location>
</feature>
<evidence type="ECO:0000256" key="1">
    <source>
        <dbReference type="SAM" id="Phobius"/>
    </source>
</evidence>
<dbReference type="AlphaFoldDB" id="A0A822ZBE8"/>
<proteinExistence type="predicted"/>
<keyword evidence="1" id="KW-0812">Transmembrane</keyword>
<organism evidence="2 3">
    <name type="scientific">Nelumbo nucifera</name>
    <name type="common">Sacred lotus</name>
    <dbReference type="NCBI Taxonomy" id="4432"/>
    <lineage>
        <taxon>Eukaryota</taxon>
        <taxon>Viridiplantae</taxon>
        <taxon>Streptophyta</taxon>
        <taxon>Embryophyta</taxon>
        <taxon>Tracheophyta</taxon>
        <taxon>Spermatophyta</taxon>
        <taxon>Magnoliopsida</taxon>
        <taxon>Proteales</taxon>
        <taxon>Nelumbonaceae</taxon>
        <taxon>Nelumbo</taxon>
    </lineage>
</organism>
<evidence type="ECO:0000313" key="2">
    <source>
        <dbReference type="EMBL" id="DAD38868.1"/>
    </source>
</evidence>
<keyword evidence="1" id="KW-0472">Membrane</keyword>
<dbReference type="Proteomes" id="UP000607653">
    <property type="component" value="Unassembled WGS sequence"/>
</dbReference>